<sequence>MAPSPFRSAAVACGIVTASLAFGVLTPDVATAASADAPTSSRPSASDAVFVPDLPVDPLLESPAISRIEDTFAGSRAVTGFAGTDDVYLLDGDETVSRWAGGQGLFLLRALDKYRDTGLDLVRVHIAADGTATRTERIPLPRTLRVDGLRAENRFVPGPKRFEGTATVGATITATDTVTGTTLFRTEVPSARSAVGTWSAEADLTAGDHTITFSQTLPDGRKSTIEPVVFSEGTGATPAAPQVQPSERRLDGDFTLWGAVDDRTVAVEVRTAGGTSVGETRVVDGEFVATVPQEHLGAALEVVGISEDGSESPATRAELLPLAVDPDVEAPGVRDVNVLPNGSIQLVGDVKRTAGLQVLDGDVVVAHIRPDTAGWSFTIGQAHTGRQLDLVALAFNGQHYSATSERLALPRLLQVDGIHQQNEYTPGTRRFSGSAEAGATVVATDQHGAELFRTRAVQTRSGVAAWSASAELTSRDGYEVTFTQTTADGRTSVMQDIAFTPATDETQPIEPATVQTTAVSAGALNTFTGTATPNASIRVLNAWGTQIVPGTVTADEDGDWSFQRVVSTGATKFDFVIEQTLDGTVDTSRVFSIAAAAALRDASVATSSVSPGVLNTFTGTATPNASIRVRNAWGTQIVPGTVTADEDGDWSFQRVVSTGATKFDFVIEQTLDGTVDTSRVFSIRAS</sequence>
<protein>
    <recommendedName>
        <fullName evidence="4">Bacterial Ig-like domain-containing protein</fullName>
    </recommendedName>
</protein>
<dbReference type="InterPro" id="IPR013783">
    <property type="entry name" value="Ig-like_fold"/>
</dbReference>
<reference evidence="2" key="1">
    <citation type="submission" date="2022-09" db="EMBL/GenBank/DDBJ databases">
        <title>Taxonomy of Curtobacterium flaccumfaciens.</title>
        <authorList>
            <person name="Osdaghi E."/>
            <person name="Taghavi S.M."/>
            <person name="Hamidizade M."/>
            <person name="Abachi H."/>
            <person name="Fazliarab A."/>
            <person name="Baeyen S."/>
            <person name="Portier P."/>
            <person name="Van Vaerenbergh J."/>
            <person name="Jacques M.-A."/>
        </authorList>
    </citation>
    <scope>NUCLEOTIDE SEQUENCE</scope>
    <source>
        <strain evidence="2">AGQB46</strain>
    </source>
</reference>
<dbReference type="Gene3D" id="2.60.40.10">
    <property type="entry name" value="Immunoglobulins"/>
    <property type="match status" value="2"/>
</dbReference>
<dbReference type="Proteomes" id="UP001062223">
    <property type="component" value="Chromosome"/>
</dbReference>
<accession>A0A9Q9T4N4</accession>
<feature type="chain" id="PRO_5040313078" description="Bacterial Ig-like domain-containing protein" evidence="1">
    <location>
        <begin position="24"/>
        <end position="686"/>
    </location>
</feature>
<feature type="signal peptide" evidence="1">
    <location>
        <begin position="1"/>
        <end position="23"/>
    </location>
</feature>
<evidence type="ECO:0000313" key="3">
    <source>
        <dbReference type="Proteomes" id="UP001062223"/>
    </source>
</evidence>
<proteinExistence type="predicted"/>
<organism evidence="2 3">
    <name type="scientific">Curtobacterium poinsettiae</name>
    <dbReference type="NCBI Taxonomy" id="159612"/>
    <lineage>
        <taxon>Bacteria</taxon>
        <taxon>Bacillati</taxon>
        <taxon>Actinomycetota</taxon>
        <taxon>Actinomycetes</taxon>
        <taxon>Micrococcales</taxon>
        <taxon>Microbacteriaceae</taxon>
        <taxon>Curtobacterium</taxon>
    </lineage>
</organism>
<dbReference type="RefSeq" id="WP_262136804.1">
    <property type="nucleotide sequence ID" value="NZ_CP106879.1"/>
</dbReference>
<dbReference type="EMBL" id="CP106879">
    <property type="protein sequence ID" value="UYC81859.1"/>
    <property type="molecule type" value="Genomic_DNA"/>
</dbReference>
<dbReference type="AlphaFoldDB" id="A0A9Q9T4N4"/>
<evidence type="ECO:0000313" key="2">
    <source>
        <dbReference type="EMBL" id="UYC81859.1"/>
    </source>
</evidence>
<gene>
    <name evidence="2" type="ORF">OE229_05185</name>
</gene>
<evidence type="ECO:0000256" key="1">
    <source>
        <dbReference type="SAM" id="SignalP"/>
    </source>
</evidence>
<dbReference type="KEGG" id="cpoi:OE229_05185"/>
<dbReference type="GO" id="GO:0005975">
    <property type="term" value="P:carbohydrate metabolic process"/>
    <property type="evidence" value="ECO:0007669"/>
    <property type="project" value="UniProtKB-ARBA"/>
</dbReference>
<keyword evidence="1" id="KW-0732">Signal</keyword>
<evidence type="ECO:0008006" key="4">
    <source>
        <dbReference type="Google" id="ProtNLM"/>
    </source>
</evidence>
<name>A0A9Q9T4N4_9MICO</name>